<evidence type="ECO:0008006" key="3">
    <source>
        <dbReference type="Google" id="ProtNLM"/>
    </source>
</evidence>
<organism evidence="1 2">
    <name type="scientific">Weizmannia acidilactici</name>
    <dbReference type="NCBI Taxonomy" id="2607726"/>
    <lineage>
        <taxon>Bacteria</taxon>
        <taxon>Bacillati</taxon>
        <taxon>Bacillota</taxon>
        <taxon>Bacilli</taxon>
        <taxon>Bacillales</taxon>
        <taxon>Bacillaceae</taxon>
        <taxon>Heyndrickxia</taxon>
    </lineage>
</organism>
<comment type="caution">
    <text evidence="1">The sequence shown here is derived from an EMBL/GenBank/DDBJ whole genome shotgun (WGS) entry which is preliminary data.</text>
</comment>
<gene>
    <name evidence="1" type="ORF">BpJC7_22850</name>
</gene>
<dbReference type="Pfam" id="PF13076">
    <property type="entry name" value="Fur_reg_FbpA"/>
    <property type="match status" value="1"/>
</dbReference>
<evidence type="ECO:0000313" key="1">
    <source>
        <dbReference type="EMBL" id="GER70982.1"/>
    </source>
</evidence>
<dbReference type="Proteomes" id="UP000391919">
    <property type="component" value="Unassembled WGS sequence"/>
</dbReference>
<keyword evidence="2" id="KW-1185">Reference proteome</keyword>
<dbReference type="InterPro" id="IPR025072">
    <property type="entry name" value="Fur_reg_FbpA"/>
</dbReference>
<name>A0A5J4J7V7_9BACI</name>
<proteinExistence type="predicted"/>
<reference evidence="1 2" key="1">
    <citation type="submission" date="2019-09" db="EMBL/GenBank/DDBJ databases">
        <title>Draft genome sequence of Bacillus sp. JC-7.</title>
        <authorList>
            <person name="Tanaka N."/>
            <person name="Shiwa Y."/>
            <person name="Fujita N."/>
            <person name="Tanasupawat S."/>
        </authorList>
    </citation>
    <scope>NUCLEOTIDE SEQUENCE [LARGE SCALE GENOMIC DNA]</scope>
    <source>
        <strain evidence="1 2">JC-7</strain>
    </source>
</reference>
<dbReference type="AlphaFoldDB" id="A0A5J4J7V7"/>
<dbReference type="RefSeq" id="WP_151681484.1">
    <property type="nucleotide sequence ID" value="NZ_BKZP01000038.1"/>
</dbReference>
<sequence length="61" mass="7513">MKNLLRDAIEKKKRYLMNRLIEMDAYPENDEQLYKLTLTELEKEYHYFRKKQQESEAAGEQ</sequence>
<protein>
    <recommendedName>
        <fullName evidence="3">Fur-regulated basic protein FbpA</fullName>
    </recommendedName>
</protein>
<accession>A0A5J4J7V7</accession>
<evidence type="ECO:0000313" key="2">
    <source>
        <dbReference type="Proteomes" id="UP000391919"/>
    </source>
</evidence>
<dbReference type="EMBL" id="BKZQ01000032">
    <property type="protein sequence ID" value="GER70982.1"/>
    <property type="molecule type" value="Genomic_DNA"/>
</dbReference>